<gene>
    <name evidence="1" type="ORF">BJ322DRAFT_1064620</name>
</gene>
<name>A0A9P6HCX1_9AGAM</name>
<proteinExistence type="predicted"/>
<dbReference type="Proteomes" id="UP000736335">
    <property type="component" value="Unassembled WGS sequence"/>
</dbReference>
<keyword evidence="2" id="KW-1185">Reference proteome</keyword>
<dbReference type="EMBL" id="WIUZ02000008">
    <property type="protein sequence ID" value="KAF9784428.1"/>
    <property type="molecule type" value="Genomic_DNA"/>
</dbReference>
<evidence type="ECO:0000313" key="2">
    <source>
        <dbReference type="Proteomes" id="UP000736335"/>
    </source>
</evidence>
<evidence type="ECO:0000313" key="1">
    <source>
        <dbReference type="EMBL" id="KAF9784428.1"/>
    </source>
</evidence>
<dbReference type="AlphaFoldDB" id="A0A9P6HCX1"/>
<comment type="caution">
    <text evidence="1">The sequence shown here is derived from an EMBL/GenBank/DDBJ whole genome shotgun (WGS) entry which is preliminary data.</text>
</comment>
<sequence>MKWTRTGSLPRTAAGLCISIGLWDMMHDGVLTEVLSSSLSLDCVKKLFITYNAILERSRTSEVDLAPLITRRGAWKCLPAYPSFHPPPSPTSYALCGSFTTVGKPTSYFSAGT</sequence>
<organism evidence="1 2">
    <name type="scientific">Thelephora terrestris</name>
    <dbReference type="NCBI Taxonomy" id="56493"/>
    <lineage>
        <taxon>Eukaryota</taxon>
        <taxon>Fungi</taxon>
        <taxon>Dikarya</taxon>
        <taxon>Basidiomycota</taxon>
        <taxon>Agaricomycotina</taxon>
        <taxon>Agaricomycetes</taxon>
        <taxon>Thelephorales</taxon>
        <taxon>Thelephoraceae</taxon>
        <taxon>Thelephora</taxon>
    </lineage>
</organism>
<accession>A0A9P6HCX1</accession>
<reference evidence="1" key="1">
    <citation type="journal article" date="2020" name="Nat. Commun.">
        <title>Large-scale genome sequencing of mycorrhizal fungi provides insights into the early evolution of symbiotic traits.</title>
        <authorList>
            <person name="Miyauchi S."/>
            <person name="Kiss E."/>
            <person name="Kuo A."/>
            <person name="Drula E."/>
            <person name="Kohler A."/>
            <person name="Sanchez-Garcia M."/>
            <person name="Morin E."/>
            <person name="Andreopoulos B."/>
            <person name="Barry K.W."/>
            <person name="Bonito G."/>
            <person name="Buee M."/>
            <person name="Carver A."/>
            <person name="Chen C."/>
            <person name="Cichocki N."/>
            <person name="Clum A."/>
            <person name="Culley D."/>
            <person name="Crous P.W."/>
            <person name="Fauchery L."/>
            <person name="Girlanda M."/>
            <person name="Hayes R.D."/>
            <person name="Keri Z."/>
            <person name="LaButti K."/>
            <person name="Lipzen A."/>
            <person name="Lombard V."/>
            <person name="Magnuson J."/>
            <person name="Maillard F."/>
            <person name="Murat C."/>
            <person name="Nolan M."/>
            <person name="Ohm R.A."/>
            <person name="Pangilinan J."/>
            <person name="Pereira M.F."/>
            <person name="Perotto S."/>
            <person name="Peter M."/>
            <person name="Pfister S."/>
            <person name="Riley R."/>
            <person name="Sitrit Y."/>
            <person name="Stielow J.B."/>
            <person name="Szollosi G."/>
            <person name="Zifcakova L."/>
            <person name="Stursova M."/>
            <person name="Spatafora J.W."/>
            <person name="Tedersoo L."/>
            <person name="Vaario L.M."/>
            <person name="Yamada A."/>
            <person name="Yan M."/>
            <person name="Wang P."/>
            <person name="Xu J."/>
            <person name="Bruns T."/>
            <person name="Baldrian P."/>
            <person name="Vilgalys R."/>
            <person name="Dunand C."/>
            <person name="Henrissat B."/>
            <person name="Grigoriev I.V."/>
            <person name="Hibbett D."/>
            <person name="Nagy L.G."/>
            <person name="Martin F.M."/>
        </authorList>
    </citation>
    <scope>NUCLEOTIDE SEQUENCE</scope>
    <source>
        <strain evidence="1">UH-Tt-Lm1</strain>
    </source>
</reference>
<reference evidence="1" key="2">
    <citation type="submission" date="2020-11" db="EMBL/GenBank/DDBJ databases">
        <authorList>
            <consortium name="DOE Joint Genome Institute"/>
            <person name="Kuo A."/>
            <person name="Miyauchi S."/>
            <person name="Kiss E."/>
            <person name="Drula E."/>
            <person name="Kohler A."/>
            <person name="Sanchez-Garcia M."/>
            <person name="Andreopoulos B."/>
            <person name="Barry K.W."/>
            <person name="Bonito G."/>
            <person name="Buee M."/>
            <person name="Carver A."/>
            <person name="Chen C."/>
            <person name="Cichocki N."/>
            <person name="Clum A."/>
            <person name="Culley D."/>
            <person name="Crous P.W."/>
            <person name="Fauchery L."/>
            <person name="Girlanda M."/>
            <person name="Hayes R."/>
            <person name="Keri Z."/>
            <person name="Labutti K."/>
            <person name="Lipzen A."/>
            <person name="Lombard V."/>
            <person name="Magnuson J."/>
            <person name="Maillard F."/>
            <person name="Morin E."/>
            <person name="Murat C."/>
            <person name="Nolan M."/>
            <person name="Ohm R."/>
            <person name="Pangilinan J."/>
            <person name="Pereira M."/>
            <person name="Perotto S."/>
            <person name="Peter M."/>
            <person name="Riley R."/>
            <person name="Sitrit Y."/>
            <person name="Stielow B."/>
            <person name="Szollosi G."/>
            <person name="Zifcakova L."/>
            <person name="Stursova M."/>
            <person name="Spatafora J.W."/>
            <person name="Tedersoo L."/>
            <person name="Vaario L.-M."/>
            <person name="Yamada A."/>
            <person name="Yan M."/>
            <person name="Wang P."/>
            <person name="Xu J."/>
            <person name="Bruns T."/>
            <person name="Baldrian P."/>
            <person name="Vilgalys R."/>
            <person name="Henrissat B."/>
            <person name="Grigoriev I.V."/>
            <person name="Hibbett D."/>
            <person name="Nagy L.G."/>
            <person name="Martin F.M."/>
        </authorList>
    </citation>
    <scope>NUCLEOTIDE SEQUENCE</scope>
    <source>
        <strain evidence="1">UH-Tt-Lm1</strain>
    </source>
</reference>
<protein>
    <submittedName>
        <fullName evidence="1">Uncharacterized protein</fullName>
    </submittedName>
</protein>